<dbReference type="EMBL" id="JASCXX010000026">
    <property type="protein sequence ID" value="MDI6450974.1"/>
    <property type="molecule type" value="Genomic_DNA"/>
</dbReference>
<evidence type="ECO:0000313" key="7">
    <source>
        <dbReference type="EMBL" id="MDI6450974.1"/>
    </source>
</evidence>
<dbReference type="RefSeq" id="WP_349246381.1">
    <property type="nucleotide sequence ID" value="NZ_JASCXX010000026.1"/>
</dbReference>
<dbReference type="AlphaFoldDB" id="A0AAW6U3B5"/>
<evidence type="ECO:0000313" key="8">
    <source>
        <dbReference type="Proteomes" id="UP001431776"/>
    </source>
</evidence>
<dbReference type="Pfam" id="PF07745">
    <property type="entry name" value="Glyco_hydro_53"/>
    <property type="match status" value="1"/>
</dbReference>
<evidence type="ECO:0000256" key="1">
    <source>
        <dbReference type="ARBA" id="ARBA00001695"/>
    </source>
</evidence>
<comment type="similarity">
    <text evidence="2 6">Belongs to the glycosyl hydrolase 53 family.</text>
</comment>
<keyword evidence="5 6" id="KW-0326">Glycosidase</keyword>
<dbReference type="EC" id="3.2.1.89" evidence="3 6"/>
<evidence type="ECO:0000256" key="2">
    <source>
        <dbReference type="ARBA" id="ARBA00010687"/>
    </source>
</evidence>
<evidence type="ECO:0000256" key="5">
    <source>
        <dbReference type="ARBA" id="ARBA00023295"/>
    </source>
</evidence>
<gene>
    <name evidence="7" type="ORF">QJ522_18075</name>
</gene>
<comment type="caution">
    <text evidence="7">The sequence shown here is derived from an EMBL/GenBank/DDBJ whole genome shotgun (WGS) entry which is preliminary data.</text>
</comment>
<proteinExistence type="inferred from homology"/>
<evidence type="ECO:0000256" key="6">
    <source>
        <dbReference type="RuleBase" id="RU361192"/>
    </source>
</evidence>
<dbReference type="GO" id="GO:0015926">
    <property type="term" value="F:glucosidase activity"/>
    <property type="evidence" value="ECO:0007669"/>
    <property type="project" value="InterPro"/>
</dbReference>
<dbReference type="GO" id="GO:0031218">
    <property type="term" value="F:arabinogalactan endo-1,4-beta-galactosidase activity"/>
    <property type="evidence" value="ECO:0007669"/>
    <property type="project" value="UniProtKB-EC"/>
</dbReference>
<dbReference type="InterPro" id="IPR011683">
    <property type="entry name" value="Glyco_hydro_53"/>
</dbReference>
<dbReference type="Proteomes" id="UP001431776">
    <property type="component" value="Unassembled WGS sequence"/>
</dbReference>
<organism evidence="7 8">
    <name type="scientific">Anaerobaca lacustris</name>
    <dbReference type="NCBI Taxonomy" id="3044600"/>
    <lineage>
        <taxon>Bacteria</taxon>
        <taxon>Pseudomonadati</taxon>
        <taxon>Planctomycetota</taxon>
        <taxon>Phycisphaerae</taxon>
        <taxon>Sedimentisphaerales</taxon>
        <taxon>Anaerobacaceae</taxon>
        <taxon>Anaerobaca</taxon>
    </lineage>
</organism>
<keyword evidence="8" id="KW-1185">Reference proteome</keyword>
<dbReference type="SUPFAM" id="SSF51445">
    <property type="entry name" value="(Trans)glycosidases"/>
    <property type="match status" value="1"/>
</dbReference>
<evidence type="ECO:0000256" key="4">
    <source>
        <dbReference type="ARBA" id="ARBA00022801"/>
    </source>
</evidence>
<dbReference type="PANTHER" id="PTHR34983:SF1">
    <property type="entry name" value="ARABINOGALACTAN ENDO-BETA-1,4-GALACTANASE A"/>
    <property type="match status" value="1"/>
</dbReference>
<keyword evidence="4 6" id="KW-0378">Hydrolase</keyword>
<dbReference type="InterPro" id="IPR017853">
    <property type="entry name" value="GH"/>
</dbReference>
<accession>A0AAW6U3B5</accession>
<reference evidence="7" key="1">
    <citation type="submission" date="2023-05" db="EMBL/GenBank/DDBJ databases">
        <title>Anaerotaeda fermentans gen. nov., sp. nov., a novel anaerobic planctomycete of the new family within the order Sedimentisphaerales isolated from Taman Peninsula, Russia.</title>
        <authorList>
            <person name="Khomyakova M.A."/>
            <person name="Merkel A.Y."/>
            <person name="Slobodkin A.I."/>
        </authorList>
    </citation>
    <scope>NUCLEOTIDE SEQUENCE</scope>
    <source>
        <strain evidence="7">M17dextr</strain>
    </source>
</reference>
<evidence type="ECO:0000256" key="3">
    <source>
        <dbReference type="ARBA" id="ARBA00012556"/>
    </source>
</evidence>
<comment type="catalytic activity">
    <reaction evidence="1 6">
        <text>The enzyme specifically hydrolyzes (1-&gt;4)-beta-D-galactosidic linkages in type I arabinogalactans.</text>
        <dbReference type="EC" id="3.2.1.89"/>
    </reaction>
</comment>
<name>A0AAW6U3B5_9BACT</name>
<dbReference type="PANTHER" id="PTHR34983">
    <property type="entry name" value="ARABINOGALACTAN ENDO-BETA-1,4-GALACTANASE A"/>
    <property type="match status" value="1"/>
</dbReference>
<sequence length="353" mass="40357">MRRKNPAQAIRLSILLSLLGAYIAPAVSHALEYAIGADLSFLKQAEGRGTVFKDEGQARPGLQIFKDHGYNWIRLRLFHTPQRLPNDLAYTIALAQDARKLGYKFLLNYHYSDTWADPGKQFIPKAWEGKSHAELVRAVFEYTRDTIAAFRDANALPEMVQIGNEITPGMLWPDGKLPENWDNFAGLLKAGIDGVEAGRGDGPRPLIMIHIDRGGDARTTKNFFDKLHSYDVPYDVIGQSYYPWWHGSLLDLRENLIFMAETYHKDIILVEVAYNWRPAEYRDKPAPFPETPEGQRQFLEEVHRIVLNTPHNRGRGVFWWEPAVTGPLRRRGMFDDDGNALPVIGVFDKYTRH</sequence>
<dbReference type="Gene3D" id="3.20.20.80">
    <property type="entry name" value="Glycosidases"/>
    <property type="match status" value="1"/>
</dbReference>
<protein>
    <recommendedName>
        <fullName evidence="3 6">Arabinogalactan endo-beta-1,4-galactanase</fullName>
        <ecNumber evidence="3 6">3.2.1.89</ecNumber>
    </recommendedName>
</protein>
<dbReference type="GO" id="GO:0045490">
    <property type="term" value="P:pectin catabolic process"/>
    <property type="evidence" value="ECO:0007669"/>
    <property type="project" value="TreeGrafter"/>
</dbReference>